<dbReference type="EMBL" id="CM002298">
    <property type="protein sequence ID" value="ESW05186.1"/>
    <property type="molecule type" value="Genomic_DNA"/>
</dbReference>
<gene>
    <name evidence="1" type="ORF">PHAVU_011G159300g</name>
</gene>
<dbReference type="Proteomes" id="UP000000226">
    <property type="component" value="Chromosome 11"/>
</dbReference>
<accession>V7AM29</accession>
<proteinExistence type="predicted"/>
<evidence type="ECO:0000313" key="1">
    <source>
        <dbReference type="EMBL" id="ESW05186.1"/>
    </source>
</evidence>
<keyword evidence="2" id="KW-1185">Reference proteome</keyword>
<reference evidence="2" key="1">
    <citation type="journal article" date="2014" name="Nat. Genet.">
        <title>A reference genome for common bean and genome-wide analysis of dual domestications.</title>
        <authorList>
            <person name="Schmutz J."/>
            <person name="McClean P.E."/>
            <person name="Mamidi S."/>
            <person name="Wu G.A."/>
            <person name="Cannon S.B."/>
            <person name="Grimwood J."/>
            <person name="Jenkins J."/>
            <person name="Shu S."/>
            <person name="Song Q."/>
            <person name="Chavarro C."/>
            <person name="Torres-Torres M."/>
            <person name="Geffroy V."/>
            <person name="Moghaddam S.M."/>
            <person name="Gao D."/>
            <person name="Abernathy B."/>
            <person name="Barry K."/>
            <person name="Blair M."/>
            <person name="Brick M.A."/>
            <person name="Chovatia M."/>
            <person name="Gepts P."/>
            <person name="Goodstein D.M."/>
            <person name="Gonzales M."/>
            <person name="Hellsten U."/>
            <person name="Hyten D.L."/>
            <person name="Jia G."/>
            <person name="Kelly J.D."/>
            <person name="Kudrna D."/>
            <person name="Lee R."/>
            <person name="Richard M.M."/>
            <person name="Miklas P.N."/>
            <person name="Osorno J.M."/>
            <person name="Rodrigues J."/>
            <person name="Thareau V."/>
            <person name="Urrea C.A."/>
            <person name="Wang M."/>
            <person name="Yu Y."/>
            <person name="Zhang M."/>
            <person name="Wing R.A."/>
            <person name="Cregan P.B."/>
            <person name="Rokhsar D.S."/>
            <person name="Jackson S.A."/>
        </authorList>
    </citation>
    <scope>NUCLEOTIDE SEQUENCE [LARGE SCALE GENOMIC DNA]</scope>
    <source>
        <strain evidence="2">cv. G19833</strain>
    </source>
</reference>
<dbReference type="Gramene" id="ESW05186">
    <property type="protein sequence ID" value="ESW05186"/>
    <property type="gene ID" value="PHAVU_011G159300g"/>
</dbReference>
<name>V7AM29_PHAVU</name>
<organism evidence="1 2">
    <name type="scientific">Phaseolus vulgaris</name>
    <name type="common">Kidney bean</name>
    <name type="synonym">French bean</name>
    <dbReference type="NCBI Taxonomy" id="3885"/>
    <lineage>
        <taxon>Eukaryota</taxon>
        <taxon>Viridiplantae</taxon>
        <taxon>Streptophyta</taxon>
        <taxon>Embryophyta</taxon>
        <taxon>Tracheophyta</taxon>
        <taxon>Spermatophyta</taxon>
        <taxon>Magnoliopsida</taxon>
        <taxon>eudicotyledons</taxon>
        <taxon>Gunneridae</taxon>
        <taxon>Pentapetalae</taxon>
        <taxon>rosids</taxon>
        <taxon>fabids</taxon>
        <taxon>Fabales</taxon>
        <taxon>Fabaceae</taxon>
        <taxon>Papilionoideae</taxon>
        <taxon>50 kb inversion clade</taxon>
        <taxon>NPAAA clade</taxon>
        <taxon>indigoferoid/millettioid clade</taxon>
        <taxon>Phaseoleae</taxon>
        <taxon>Phaseolus</taxon>
    </lineage>
</organism>
<protein>
    <submittedName>
        <fullName evidence="1">Uncharacterized protein</fullName>
    </submittedName>
</protein>
<evidence type="ECO:0000313" key="2">
    <source>
        <dbReference type="Proteomes" id="UP000000226"/>
    </source>
</evidence>
<sequence>MSELGQVQHYALRYQKSENALSILQQEQCLKIDTDTGPLTVSYFNYSVMLRHMTLNQPTRCTQPTC</sequence>
<dbReference type="AlphaFoldDB" id="V7AM29"/>